<sequence>MPDVLKFIKETPLQTTLILLAIVFFYLALGGKLPGQIQIPTQRHKWAAILGIALLAFGAFLMLMAPGEAREQLAQQLESLTTEHQALQEKHANLQDNYAALVAERDELQEKNRSLQAIIDAQPPREKLMLIVRQMNERMSIIRDVKVEIGGTLFDRPIDPQGGKFLLPLEDLEDGFIYITVEPSTFIDRQEFTLRYQPQEQRIEIFVYDNRGNL</sequence>
<name>A0A9D5JUR0_9BACT</name>
<dbReference type="AlphaFoldDB" id="A0A9D5JUR0"/>
<keyword evidence="2" id="KW-1133">Transmembrane helix</keyword>
<keyword evidence="2" id="KW-0812">Transmembrane</keyword>
<evidence type="ECO:0000313" key="3">
    <source>
        <dbReference type="EMBL" id="MBD3324498.1"/>
    </source>
</evidence>
<gene>
    <name evidence="3" type="ORF">GF339_07930</name>
</gene>
<protein>
    <submittedName>
        <fullName evidence="3">Uncharacterized protein</fullName>
    </submittedName>
</protein>
<feature type="coiled-coil region" evidence="1">
    <location>
        <begin position="70"/>
        <end position="118"/>
    </location>
</feature>
<organism evidence="3 4">
    <name type="scientific">candidate division KSB3 bacterium</name>
    <dbReference type="NCBI Taxonomy" id="2044937"/>
    <lineage>
        <taxon>Bacteria</taxon>
        <taxon>candidate division KSB3</taxon>
    </lineage>
</organism>
<comment type="caution">
    <text evidence="3">The sequence shown here is derived from an EMBL/GenBank/DDBJ whole genome shotgun (WGS) entry which is preliminary data.</text>
</comment>
<dbReference type="Proteomes" id="UP000649604">
    <property type="component" value="Unassembled WGS sequence"/>
</dbReference>
<evidence type="ECO:0000313" key="4">
    <source>
        <dbReference type="Proteomes" id="UP000649604"/>
    </source>
</evidence>
<feature type="transmembrane region" description="Helical" evidence="2">
    <location>
        <begin position="46"/>
        <end position="65"/>
    </location>
</feature>
<evidence type="ECO:0000256" key="1">
    <source>
        <dbReference type="SAM" id="Coils"/>
    </source>
</evidence>
<reference evidence="3" key="1">
    <citation type="submission" date="2019-11" db="EMBL/GenBank/DDBJ databases">
        <title>Microbial mats filling the niche in hypersaline microbial mats.</title>
        <authorList>
            <person name="Wong H.L."/>
            <person name="Macleod F.I."/>
            <person name="White R.A. III"/>
            <person name="Burns B.P."/>
        </authorList>
    </citation>
    <scope>NUCLEOTIDE SEQUENCE</scope>
    <source>
        <strain evidence="3">Rbin_158</strain>
    </source>
</reference>
<proteinExistence type="predicted"/>
<evidence type="ECO:0000256" key="2">
    <source>
        <dbReference type="SAM" id="Phobius"/>
    </source>
</evidence>
<keyword evidence="2" id="KW-0472">Membrane</keyword>
<feature type="transmembrane region" description="Helical" evidence="2">
    <location>
        <begin position="12"/>
        <end position="34"/>
    </location>
</feature>
<dbReference type="EMBL" id="WJJP01000246">
    <property type="protein sequence ID" value="MBD3324498.1"/>
    <property type="molecule type" value="Genomic_DNA"/>
</dbReference>
<keyword evidence="1" id="KW-0175">Coiled coil</keyword>
<accession>A0A9D5JUR0</accession>